<protein>
    <recommendedName>
        <fullName evidence="2">Cyclase</fullName>
    </recommendedName>
</protein>
<accession>A0A381TLH8</accession>
<dbReference type="Gene3D" id="3.50.30.50">
    <property type="entry name" value="Putative cyclase"/>
    <property type="match status" value="1"/>
</dbReference>
<dbReference type="EMBL" id="UINC01004764">
    <property type="protein sequence ID" value="SVA16689.1"/>
    <property type="molecule type" value="Genomic_DNA"/>
</dbReference>
<dbReference type="SUPFAM" id="SSF102198">
    <property type="entry name" value="Putative cyclase"/>
    <property type="match status" value="1"/>
</dbReference>
<dbReference type="PANTHER" id="PTHR34861">
    <property type="match status" value="1"/>
</dbReference>
<organism evidence="1">
    <name type="scientific">marine metagenome</name>
    <dbReference type="NCBI Taxonomy" id="408172"/>
    <lineage>
        <taxon>unclassified sequences</taxon>
        <taxon>metagenomes</taxon>
        <taxon>ecological metagenomes</taxon>
    </lineage>
</organism>
<sequence length="338" mass="36804">MLKIPVLCNRVFVVSAAAVAVVSVLGHLQRDTAAQVSRDVTQAQVSSWMTELSNWGRWGDDDQLGALNLITPEKRKQAAALVREGISVSLSHNYLTERAEDATSPFAHEMLGLNRPGPFVSDRYTVAYHGYAHSHMDSLCHMALDGRMYNGFTRDEDVSEDGCAKLSILDVKQGIMTKGVLMDIARLKGVEYLEPGTQIYVEDLEAWEQQTGARVEPGDILLVRAGRWARRAEVGPWATGRLAAGLHASVGPWLRERDVAMIGSDYTNDALPSGVDGVPQPIHQLVLVAMGVRIFDNLDLEGVAAEAARQSRWEFMLTAAPLAVEGGTGSPLNPIATF</sequence>
<dbReference type="PANTHER" id="PTHR34861:SF10">
    <property type="entry name" value="CYCLASE"/>
    <property type="match status" value="1"/>
</dbReference>
<dbReference type="GO" id="GO:0004061">
    <property type="term" value="F:arylformamidase activity"/>
    <property type="evidence" value="ECO:0007669"/>
    <property type="project" value="InterPro"/>
</dbReference>
<gene>
    <name evidence="1" type="ORF">METZ01_LOCUS69543</name>
</gene>
<proteinExistence type="predicted"/>
<dbReference type="InterPro" id="IPR007325">
    <property type="entry name" value="KFase/CYL"/>
</dbReference>
<evidence type="ECO:0000313" key="1">
    <source>
        <dbReference type="EMBL" id="SVA16689.1"/>
    </source>
</evidence>
<reference evidence="1" key="1">
    <citation type="submission" date="2018-05" db="EMBL/GenBank/DDBJ databases">
        <authorList>
            <person name="Lanie J.A."/>
            <person name="Ng W.-L."/>
            <person name="Kazmierczak K.M."/>
            <person name="Andrzejewski T.M."/>
            <person name="Davidsen T.M."/>
            <person name="Wayne K.J."/>
            <person name="Tettelin H."/>
            <person name="Glass J.I."/>
            <person name="Rusch D."/>
            <person name="Podicherti R."/>
            <person name="Tsui H.-C.T."/>
            <person name="Winkler M.E."/>
        </authorList>
    </citation>
    <scope>NUCLEOTIDE SEQUENCE</scope>
</reference>
<dbReference type="InterPro" id="IPR037175">
    <property type="entry name" value="KFase_sf"/>
</dbReference>
<evidence type="ECO:0008006" key="2">
    <source>
        <dbReference type="Google" id="ProtNLM"/>
    </source>
</evidence>
<dbReference type="AlphaFoldDB" id="A0A381TLH8"/>
<dbReference type="Pfam" id="PF04199">
    <property type="entry name" value="Cyclase"/>
    <property type="match status" value="1"/>
</dbReference>
<name>A0A381TLH8_9ZZZZ</name>
<dbReference type="GO" id="GO:0019441">
    <property type="term" value="P:L-tryptophan catabolic process to kynurenine"/>
    <property type="evidence" value="ECO:0007669"/>
    <property type="project" value="InterPro"/>
</dbReference>